<proteinExistence type="predicted"/>
<dbReference type="Proteomes" id="UP000222975">
    <property type="component" value="Segment"/>
</dbReference>
<name>A0A173GDG4_9CAUD</name>
<evidence type="ECO:0000313" key="1">
    <source>
        <dbReference type="EMBL" id="ANH51734.1"/>
    </source>
</evidence>
<accession>A0A173GDG4</accession>
<evidence type="ECO:0000313" key="2">
    <source>
        <dbReference type="Proteomes" id="UP000222975"/>
    </source>
</evidence>
<keyword evidence="2" id="KW-1185">Reference proteome</keyword>
<gene>
    <name evidence="1" type="ORF">SIMMY50_276</name>
</gene>
<sequence>MYGLLILALPLSPYVHMSAMTEEQFQKRLPQFIKDLEADIFPNVCFQGAFNVSNTRTVTQLFIPCNGLVSARELAYEQIRNILANPEKEVQHVTNIGDWLGRPGKVMFDNADGSVDEVVVTDMYKYLVHERRERSVFRFSPVDLSITDTEPLPTHLYPRDHFYDQVYIDKDGERAFLSYGSCGEEGCAIEPGEEKPVQVYGVTYSSLDEAARCYNLPEQYVKERVESDSLEWLEWSYL</sequence>
<organism evidence="1 2">
    <name type="scientific">Erwinia phage vB_EamM_Simmy50</name>
    <dbReference type="NCBI Taxonomy" id="1815988"/>
    <lineage>
        <taxon>Viruses</taxon>
        <taxon>Duplodnaviria</taxon>
        <taxon>Heunggongvirae</taxon>
        <taxon>Uroviricota</taxon>
        <taxon>Caudoviricetes</taxon>
        <taxon>Chimalliviridae</taxon>
        <taxon>Agricanvirus</taxon>
        <taxon>Agricanvirus simmy50</taxon>
    </lineage>
</organism>
<reference evidence="2" key="1">
    <citation type="submission" date="2016-03" db="EMBL/GenBank/DDBJ databases">
        <authorList>
            <person name="Sharma R."/>
            <person name="Simister A.R."/>
            <person name="Berg J.A."/>
            <person name="Jensen G.L."/>
            <person name="Keele B.R."/>
            <person name="Ward M.E.H."/>
            <person name="Breakwell D.P."/>
            <person name="Hope S."/>
            <person name="Grose J.H."/>
        </authorList>
    </citation>
    <scope>NUCLEOTIDE SEQUENCE [LARGE SCALE GENOMIC DNA]</scope>
</reference>
<dbReference type="EMBL" id="KU886223">
    <property type="protein sequence ID" value="ANH51734.1"/>
    <property type="molecule type" value="Genomic_DNA"/>
</dbReference>
<protein>
    <submittedName>
        <fullName evidence="1">Uncharacterized protein</fullName>
    </submittedName>
</protein>